<dbReference type="Pfam" id="PF16132">
    <property type="entry name" value="DUF4843"/>
    <property type="match status" value="1"/>
</dbReference>
<keyword evidence="1" id="KW-0732">Signal</keyword>
<dbReference type="EMBL" id="JACVXC010000001">
    <property type="protein sequence ID" value="MBD0834516.1"/>
    <property type="molecule type" value="Genomic_DNA"/>
</dbReference>
<evidence type="ECO:0000313" key="2">
    <source>
        <dbReference type="EMBL" id="MBD0834516.1"/>
    </source>
</evidence>
<comment type="caution">
    <text evidence="2">The sequence shown here is derived from an EMBL/GenBank/DDBJ whole genome shotgun (WGS) entry which is preliminary data.</text>
</comment>
<organism evidence="2 3">
    <name type="scientific">Aestuariibaculum suncheonense</name>
    <dbReference type="NCBI Taxonomy" id="1028745"/>
    <lineage>
        <taxon>Bacteria</taxon>
        <taxon>Pseudomonadati</taxon>
        <taxon>Bacteroidota</taxon>
        <taxon>Flavobacteriia</taxon>
        <taxon>Flavobacteriales</taxon>
        <taxon>Flavobacteriaceae</taxon>
    </lineage>
</organism>
<evidence type="ECO:0000256" key="1">
    <source>
        <dbReference type="SAM" id="SignalP"/>
    </source>
</evidence>
<feature type="signal peptide" evidence="1">
    <location>
        <begin position="1"/>
        <end position="19"/>
    </location>
</feature>
<evidence type="ECO:0000313" key="3">
    <source>
        <dbReference type="Proteomes" id="UP000602057"/>
    </source>
</evidence>
<keyword evidence="3" id="KW-1185">Reference proteome</keyword>
<proteinExistence type="predicted"/>
<dbReference type="AlphaFoldDB" id="A0A8J6QF08"/>
<sequence length="258" mass="29514">MNKIIKYVMLLGLSCFMLGCNEDSLDTYTGKDSIYYTWSVEGVYLGTSRTYPDSTGFTFAFKGPEITQEVYKLPVSVQGQVTDYDREISVVLDASSTAIKGVHFDLPETIVFKANQEKDSIPITLYRTEEMKDNSYSIKLNLVEGKDFVVDMKEVVLDEATGETLSFTKFELAVEDILRTPKNWYYYFLGDFSAKKLFLINEVMGIPLDFYDQDPRDYDAMRFHGSFMQRYLNEKRAAGEAIYEDDGTEMVMGPSVQK</sequence>
<dbReference type="Proteomes" id="UP000602057">
    <property type="component" value="Unassembled WGS sequence"/>
</dbReference>
<reference evidence="2" key="1">
    <citation type="journal article" date="2013" name="Int. J. Syst. Evol. Microbiol.">
        <title>Aestuariibaculum suncheonense gen. nov., sp. nov., a marine bacterium of the family Flavobacteriaceae isolated from a tidal flat and emended descriptions of the genera Gaetbulibacter and Tamlana.</title>
        <authorList>
            <person name="Jeong S.H."/>
            <person name="Park M.S."/>
            <person name="Jin H.M."/>
            <person name="Lee K."/>
            <person name="Park W."/>
            <person name="Jeon C.O."/>
        </authorList>
    </citation>
    <scope>NUCLEOTIDE SEQUENCE</scope>
    <source>
        <strain evidence="2">SC17</strain>
    </source>
</reference>
<accession>A0A8J6QF08</accession>
<dbReference type="PROSITE" id="PS51257">
    <property type="entry name" value="PROKAR_LIPOPROTEIN"/>
    <property type="match status" value="1"/>
</dbReference>
<feature type="chain" id="PRO_5035207801" evidence="1">
    <location>
        <begin position="20"/>
        <end position="258"/>
    </location>
</feature>
<dbReference type="RefSeq" id="WP_188214985.1">
    <property type="nucleotide sequence ID" value="NZ_BAABGH010000004.1"/>
</dbReference>
<reference evidence="2" key="2">
    <citation type="submission" date="2020-09" db="EMBL/GenBank/DDBJ databases">
        <authorList>
            <person name="Wu Z."/>
        </authorList>
    </citation>
    <scope>NUCLEOTIDE SEQUENCE</scope>
    <source>
        <strain evidence="2">SC17</strain>
    </source>
</reference>
<gene>
    <name evidence="2" type="ORF">ICJ84_03600</name>
</gene>
<protein>
    <submittedName>
        <fullName evidence="2">DUF4843 domain-containing protein</fullName>
    </submittedName>
</protein>
<name>A0A8J6QF08_9FLAO</name>
<dbReference type="InterPro" id="IPR032299">
    <property type="entry name" value="DUF4843"/>
</dbReference>